<dbReference type="CDD" id="cd06464">
    <property type="entry name" value="ACD_sHsps-like"/>
    <property type="match status" value="1"/>
</dbReference>
<dbReference type="InterPro" id="IPR008978">
    <property type="entry name" value="HSP20-like_chaperone"/>
</dbReference>
<dbReference type="Proteomes" id="UP000249682">
    <property type="component" value="Chromosome"/>
</dbReference>
<dbReference type="EMBL" id="CP029543">
    <property type="protein sequence ID" value="AWV48776.1"/>
    <property type="molecule type" value="Genomic_DNA"/>
</dbReference>
<accession>A0AAD0KYD9</accession>
<dbReference type="SUPFAM" id="SSF49764">
    <property type="entry name" value="HSP20-like chaperones"/>
    <property type="match status" value="1"/>
</dbReference>
<name>A0AAD0KYD9_MYCLR</name>
<dbReference type="Pfam" id="PF00011">
    <property type="entry name" value="HSP20"/>
    <property type="match status" value="1"/>
</dbReference>
<evidence type="ECO:0000313" key="3">
    <source>
        <dbReference type="Proteomes" id="UP000249682"/>
    </source>
</evidence>
<dbReference type="Gene3D" id="2.60.40.790">
    <property type="match status" value="1"/>
</dbReference>
<dbReference type="RefSeq" id="WP_049769912.1">
    <property type="nucleotide sequence ID" value="NZ_CP029543.1"/>
</dbReference>
<reference evidence="2 3" key="1">
    <citation type="submission" date="2018-05" db="EMBL/GenBank/DDBJ databases">
        <title>Evolution of small genomes with special reference to Mycobacterium leprae.</title>
        <authorList>
            <person name="Mohanty P.S."/>
            <person name="Bansal A.K."/>
            <person name="Gupta U.D."/>
            <person name="Naaz F."/>
            <person name="Dwivedi V.D."/>
            <person name="Singh H."/>
            <person name="Gupta G."/>
            <person name="Sharma S."/>
            <person name="Arora M."/>
        </authorList>
    </citation>
    <scope>NUCLEOTIDE SEQUENCE [LARGE SCALE GENOMIC DNA]</scope>
    <source>
        <strain evidence="2 3">MRHRU-235-G</strain>
    </source>
</reference>
<feature type="domain" description="SHSP" evidence="1">
    <location>
        <begin position="15"/>
        <end position="60"/>
    </location>
</feature>
<dbReference type="InterPro" id="IPR002068">
    <property type="entry name" value="A-crystallin/Hsp20_dom"/>
</dbReference>
<evidence type="ECO:0000259" key="1">
    <source>
        <dbReference type="Pfam" id="PF00011"/>
    </source>
</evidence>
<organism evidence="2 3">
    <name type="scientific">Mycobacterium leprae</name>
    <dbReference type="NCBI Taxonomy" id="1769"/>
    <lineage>
        <taxon>Bacteria</taxon>
        <taxon>Bacillati</taxon>
        <taxon>Actinomycetota</taxon>
        <taxon>Actinomycetes</taxon>
        <taxon>Mycobacteriales</taxon>
        <taxon>Mycobacteriaceae</taxon>
        <taxon>Mycobacterium</taxon>
    </lineage>
</organism>
<sequence>MSLGIHDEHRDEHGGDRSADRMLHEVRYSSFHRAFQLTVHVTSEVIEPSYDAGILTVRVTDAFKVS</sequence>
<protein>
    <recommendedName>
        <fullName evidence="1">SHSP domain-containing protein</fullName>
    </recommendedName>
</protein>
<evidence type="ECO:0000313" key="2">
    <source>
        <dbReference type="EMBL" id="AWV48776.1"/>
    </source>
</evidence>
<dbReference type="AlphaFoldDB" id="A0AAD0KYD9"/>
<gene>
    <name evidence="2" type="ORF">DIJ64_14060</name>
</gene>
<proteinExistence type="predicted"/>